<dbReference type="Gene3D" id="2.30.30.140">
    <property type="match status" value="1"/>
</dbReference>
<feature type="compositionally biased region" description="Polar residues" evidence="1">
    <location>
        <begin position="368"/>
        <end position="382"/>
    </location>
</feature>
<gene>
    <name evidence="3" type="ORF">NMOB1V02_LOCUS6054</name>
</gene>
<dbReference type="SMART" id="SM00293">
    <property type="entry name" value="PWWP"/>
    <property type="match status" value="1"/>
</dbReference>
<accession>A0A7R9BNL7</accession>
<dbReference type="InterPro" id="IPR000313">
    <property type="entry name" value="PWWP_dom"/>
</dbReference>
<feature type="compositionally biased region" description="Basic and acidic residues" evidence="1">
    <location>
        <begin position="447"/>
        <end position="460"/>
    </location>
</feature>
<feature type="region of interest" description="Disordered" evidence="1">
    <location>
        <begin position="97"/>
        <end position="128"/>
    </location>
</feature>
<feature type="compositionally biased region" description="Basic and acidic residues" evidence="1">
    <location>
        <begin position="394"/>
        <end position="407"/>
    </location>
</feature>
<organism evidence="3">
    <name type="scientific">Notodromas monacha</name>
    <dbReference type="NCBI Taxonomy" id="399045"/>
    <lineage>
        <taxon>Eukaryota</taxon>
        <taxon>Metazoa</taxon>
        <taxon>Ecdysozoa</taxon>
        <taxon>Arthropoda</taxon>
        <taxon>Crustacea</taxon>
        <taxon>Oligostraca</taxon>
        <taxon>Ostracoda</taxon>
        <taxon>Podocopa</taxon>
        <taxon>Podocopida</taxon>
        <taxon>Cypridocopina</taxon>
        <taxon>Cypridoidea</taxon>
        <taxon>Cyprididae</taxon>
        <taxon>Notodromas</taxon>
    </lineage>
</organism>
<evidence type="ECO:0000256" key="1">
    <source>
        <dbReference type="SAM" id="MobiDB-lite"/>
    </source>
</evidence>
<dbReference type="PANTHER" id="PTHR12550">
    <property type="entry name" value="HEPATOMA-DERIVED GROWTH FACTOR-RELATED"/>
    <property type="match status" value="1"/>
</dbReference>
<feature type="compositionally biased region" description="Polar residues" evidence="1">
    <location>
        <begin position="488"/>
        <end position="498"/>
    </location>
</feature>
<feature type="compositionally biased region" description="Low complexity" evidence="1">
    <location>
        <begin position="501"/>
        <end position="535"/>
    </location>
</feature>
<dbReference type="Pfam" id="PF00855">
    <property type="entry name" value="PWWP"/>
    <property type="match status" value="1"/>
</dbReference>
<sequence length="558" mass="61341">MPLAEPKFKIGDVVFAKIKGYPHWPARVEDVSISKAGITYKVFFFGSYEAGCSKEQHVEAFIGNEEVYGKPRPRARFNEAMEEARTKPNLTLEDVRDEIKDRPPTVPPALPKSSPVKDEDKEEEDMSANTETLLVKAPCGEYVKISVTVDEKTEEVEENMKLVKEAIQTGEYVPSGLKRRLDARMEVAKNLAKSNKRFKPMNVAPRDVEIEFLKNETYFVMKTRALSTKLKEHQELSKEDKNTKQVEEEMCAILKEMTDAEACKRASPVVLLKNPQIFHVIRELTREAAGEAVSVAADPMMDMIASIFGIHPGQSFLSAYIVRKRFPKHTVKPWCFDRMFPERFLDDKSARKIESPDSGGKSSREASRANTPSIANETSVQEVISDPVCSKSSLTREKSTESDEKSPVDSIKPPTPTEDNPSRSSSKSPDPEASDVAEARLSGENQGKSEDERSSGHDEVENGSSMPLEESPAVEKATTPAVEDQPASPGSSVSSPKRATSRNSKSSGSKKSGKGDSSNSDSDSSSSSSSDSDSSSSDDDGSASERSRSQSRNSTKSE</sequence>
<keyword evidence="4" id="KW-1185">Reference proteome</keyword>
<dbReference type="AlphaFoldDB" id="A0A7R9BNL7"/>
<reference evidence="3" key="1">
    <citation type="submission" date="2020-11" db="EMBL/GenBank/DDBJ databases">
        <authorList>
            <person name="Tran Van P."/>
        </authorList>
    </citation>
    <scope>NUCLEOTIDE SEQUENCE</scope>
</reference>
<feature type="compositionally biased region" description="Polar residues" evidence="1">
    <location>
        <begin position="417"/>
        <end position="428"/>
    </location>
</feature>
<dbReference type="PANTHER" id="PTHR12550:SF70">
    <property type="entry name" value="JIL-1 ANCHORING AND STABILIZING PROTEIN, ISOFORM A"/>
    <property type="match status" value="1"/>
</dbReference>
<dbReference type="EMBL" id="CAJPEX010001203">
    <property type="protein sequence ID" value="CAG0918498.1"/>
    <property type="molecule type" value="Genomic_DNA"/>
</dbReference>
<evidence type="ECO:0000313" key="4">
    <source>
        <dbReference type="Proteomes" id="UP000678499"/>
    </source>
</evidence>
<feature type="domain" description="PWWP" evidence="2">
    <location>
        <begin position="10"/>
        <end position="49"/>
    </location>
</feature>
<proteinExistence type="predicted"/>
<dbReference type="Proteomes" id="UP000678499">
    <property type="component" value="Unassembled WGS sequence"/>
</dbReference>
<dbReference type="SUPFAM" id="SSF63748">
    <property type="entry name" value="Tudor/PWWP/MBT"/>
    <property type="match status" value="1"/>
</dbReference>
<protein>
    <recommendedName>
        <fullName evidence="2">PWWP domain-containing protein</fullName>
    </recommendedName>
</protein>
<dbReference type="EMBL" id="OA883240">
    <property type="protein sequence ID" value="CAD7278346.1"/>
    <property type="molecule type" value="Genomic_DNA"/>
</dbReference>
<evidence type="ECO:0000313" key="3">
    <source>
        <dbReference type="EMBL" id="CAD7278346.1"/>
    </source>
</evidence>
<dbReference type="OrthoDB" id="62853at2759"/>
<evidence type="ECO:0000259" key="2">
    <source>
        <dbReference type="PROSITE" id="PS50812"/>
    </source>
</evidence>
<feature type="region of interest" description="Disordered" evidence="1">
    <location>
        <begin position="351"/>
        <end position="558"/>
    </location>
</feature>
<dbReference type="PROSITE" id="PS50812">
    <property type="entry name" value="PWWP"/>
    <property type="match status" value="1"/>
</dbReference>
<name>A0A7R9BNL7_9CRUS</name>